<comment type="function">
    <text evidence="7">Regulatory DnaK co-chaperone. Direct interaction between DnaK and DjlA is needed for the induction of the wcaABCDE operon, involved in the synthesis of a colanic acid polysaccharide capsule, possibly through activation of the RcsB/RcsC phosphotransfer signaling pathway. The colanic acid capsule may help the bacterium survive conditions outside the host.</text>
</comment>
<keyword evidence="11" id="KW-1185">Reference proteome</keyword>
<dbReference type="GO" id="GO:0051087">
    <property type="term" value="F:protein-folding chaperone binding"/>
    <property type="evidence" value="ECO:0007669"/>
    <property type="project" value="InterPro"/>
</dbReference>
<comment type="subcellular location">
    <subcellularLocation>
        <location evidence="7">Cell inner membrane</location>
        <topology evidence="7">Single-pass type III membrane protein</topology>
    </subcellularLocation>
</comment>
<evidence type="ECO:0000256" key="2">
    <source>
        <dbReference type="ARBA" id="ARBA00022519"/>
    </source>
</evidence>
<dbReference type="Gene3D" id="1.10.287.110">
    <property type="entry name" value="DnaJ domain"/>
    <property type="match status" value="1"/>
</dbReference>
<organism evidence="10 11">
    <name type="scientific">Alloalcanivorax xenomutans</name>
    <dbReference type="NCBI Taxonomy" id="1094342"/>
    <lineage>
        <taxon>Bacteria</taxon>
        <taxon>Pseudomonadati</taxon>
        <taxon>Pseudomonadota</taxon>
        <taxon>Gammaproteobacteria</taxon>
        <taxon>Oceanospirillales</taxon>
        <taxon>Alcanivoracaceae</taxon>
        <taxon>Alloalcanivorax</taxon>
    </lineage>
</organism>
<dbReference type="Gene3D" id="1.10.3680.10">
    <property type="entry name" value="TerB-like"/>
    <property type="match status" value="1"/>
</dbReference>
<dbReference type="Pfam" id="PF00226">
    <property type="entry name" value="DnaJ"/>
    <property type="match status" value="1"/>
</dbReference>
<dbReference type="SMART" id="SM00271">
    <property type="entry name" value="DnaJ"/>
    <property type="match status" value="1"/>
</dbReference>
<feature type="transmembrane region" description="Helical" evidence="8">
    <location>
        <begin position="12"/>
        <end position="33"/>
    </location>
</feature>
<dbReference type="Pfam" id="PF05099">
    <property type="entry name" value="TerB"/>
    <property type="match status" value="1"/>
</dbReference>
<keyword evidence="1 7" id="KW-1003">Cell membrane</keyword>
<evidence type="ECO:0000259" key="9">
    <source>
        <dbReference type="PROSITE" id="PS50076"/>
    </source>
</evidence>
<dbReference type="CDD" id="cd07316">
    <property type="entry name" value="terB_like_DjlA"/>
    <property type="match status" value="1"/>
</dbReference>
<name>A0A9Q3W3A9_9GAMM</name>
<comment type="caution">
    <text evidence="10">The sequence shown here is derived from an EMBL/GenBank/DDBJ whole genome shotgun (WGS) entry which is preliminary data.</text>
</comment>
<dbReference type="InterPro" id="IPR007791">
    <property type="entry name" value="DjlA_N"/>
</dbReference>
<evidence type="ECO:0000313" key="11">
    <source>
        <dbReference type="Proteomes" id="UP001107961"/>
    </source>
</evidence>
<dbReference type="PANTHER" id="PTHR24074">
    <property type="entry name" value="CO-CHAPERONE PROTEIN DJLA"/>
    <property type="match status" value="1"/>
</dbReference>
<dbReference type="InterPro" id="IPR001623">
    <property type="entry name" value="DnaJ_domain"/>
</dbReference>
<evidence type="ECO:0000256" key="1">
    <source>
        <dbReference type="ARBA" id="ARBA00022475"/>
    </source>
</evidence>
<evidence type="ECO:0000256" key="7">
    <source>
        <dbReference type="HAMAP-Rule" id="MF_01153"/>
    </source>
</evidence>
<feature type="topological domain" description="Cytoplasmic" evidence="7">
    <location>
        <begin position="32"/>
        <end position="277"/>
    </location>
</feature>
<dbReference type="AlphaFoldDB" id="A0A9Q3W3A9"/>
<dbReference type="GO" id="GO:0005886">
    <property type="term" value="C:plasma membrane"/>
    <property type="evidence" value="ECO:0007669"/>
    <property type="project" value="UniProtKB-SubCell"/>
</dbReference>
<evidence type="ECO:0000256" key="8">
    <source>
        <dbReference type="SAM" id="Phobius"/>
    </source>
</evidence>
<dbReference type="InterPro" id="IPR023749">
    <property type="entry name" value="DjlA"/>
</dbReference>
<evidence type="ECO:0000256" key="3">
    <source>
        <dbReference type="ARBA" id="ARBA00022692"/>
    </source>
</evidence>
<gene>
    <name evidence="7 10" type="primary">djlA</name>
    <name evidence="10" type="ORF">LZG35_07580</name>
</gene>
<keyword evidence="5 7" id="KW-0472">Membrane</keyword>
<feature type="domain" description="J" evidence="9">
    <location>
        <begin position="212"/>
        <end position="276"/>
    </location>
</feature>
<dbReference type="NCBIfam" id="NF006948">
    <property type="entry name" value="PRK09430.1"/>
    <property type="match status" value="1"/>
</dbReference>
<dbReference type="InterPro" id="IPR029024">
    <property type="entry name" value="TerB-like"/>
</dbReference>
<dbReference type="InterPro" id="IPR050817">
    <property type="entry name" value="DjlA_DnaK_co-chaperone"/>
</dbReference>
<keyword evidence="3 7" id="KW-0812">Transmembrane</keyword>
<reference evidence="10" key="1">
    <citation type="submission" date="2022-01" db="EMBL/GenBank/DDBJ databases">
        <authorList>
            <person name="Karlyshev A.V."/>
            <person name="Jaspars M."/>
        </authorList>
    </citation>
    <scope>NUCLEOTIDE SEQUENCE</scope>
    <source>
        <strain evidence="10">AGSA3-2</strain>
    </source>
</reference>
<dbReference type="PROSITE" id="PS50076">
    <property type="entry name" value="DNAJ_2"/>
    <property type="match status" value="1"/>
</dbReference>
<keyword evidence="6 7" id="KW-0143">Chaperone</keyword>
<dbReference type="SUPFAM" id="SSF158682">
    <property type="entry name" value="TerB-like"/>
    <property type="match status" value="1"/>
</dbReference>
<keyword evidence="4 7" id="KW-1133">Transmembrane helix</keyword>
<accession>A0A9Q3W3A9</accession>
<comment type="domain">
    <text evidence="7">The transmembrane domain is a dimerization domain.</text>
</comment>
<dbReference type="CDD" id="cd06257">
    <property type="entry name" value="DnaJ"/>
    <property type="match status" value="1"/>
</dbReference>
<proteinExistence type="inferred from homology"/>
<keyword evidence="2 7" id="KW-0997">Cell inner membrane</keyword>
<dbReference type="SUPFAM" id="SSF46565">
    <property type="entry name" value="Chaperone J-domain"/>
    <property type="match status" value="1"/>
</dbReference>
<evidence type="ECO:0000256" key="5">
    <source>
        <dbReference type="ARBA" id="ARBA00023136"/>
    </source>
</evidence>
<comment type="subunit">
    <text evidence="7">Homodimer.</text>
</comment>
<dbReference type="EMBL" id="JAJVKT010000007">
    <property type="protein sequence ID" value="MCE7508496.1"/>
    <property type="molecule type" value="Genomic_DNA"/>
</dbReference>
<dbReference type="HAMAP" id="MF_01153">
    <property type="entry name" value="DjlA"/>
    <property type="match status" value="1"/>
</dbReference>
<dbReference type="GeneID" id="94687149"/>
<protein>
    <recommendedName>
        <fullName evidence="7">Co-chaperone protein DjlA</fullName>
    </recommendedName>
</protein>
<sequence length="277" mass="30366">MRSWGGKIIVGLLGMLVGGPIGLAVGVLIGHFLDRGVERVQSFNPFRPYRPGEKEEVQDALMSAVFSIMGHLAKADGQVSRTEIQHAEAVMARMQLNPEQRRHAIDCFNRGKAPDFPLDATVAEFRQRIRHRRHLVLVFLEILLQTCLADGELKPEEERILIRVANGLGVPPDQFRQILNMLLAQARFAGAGGGAGGAGSGQPGASRPSINEAYGVLGVEPSASNQEIKRAYRKLMSQHHPDKLAARGVPEEMIRMATEKTAEISKAYEMIKTARGF</sequence>
<dbReference type="PRINTS" id="PR00625">
    <property type="entry name" value="JDOMAIN"/>
</dbReference>
<evidence type="ECO:0000256" key="6">
    <source>
        <dbReference type="ARBA" id="ARBA00023186"/>
    </source>
</evidence>
<dbReference type="Proteomes" id="UP001107961">
    <property type="component" value="Unassembled WGS sequence"/>
</dbReference>
<evidence type="ECO:0000256" key="4">
    <source>
        <dbReference type="ARBA" id="ARBA00022989"/>
    </source>
</evidence>
<feature type="topological domain" description="Periplasmic" evidence="7">
    <location>
        <begin position="1"/>
        <end position="7"/>
    </location>
</feature>
<evidence type="ECO:0000313" key="10">
    <source>
        <dbReference type="EMBL" id="MCE7508496.1"/>
    </source>
</evidence>
<dbReference type="InterPro" id="IPR036869">
    <property type="entry name" value="J_dom_sf"/>
</dbReference>
<dbReference type="RefSeq" id="WP_022995956.1">
    <property type="nucleotide sequence ID" value="NZ_CP136240.1"/>
</dbReference>